<dbReference type="PANTHER" id="PTHR32114">
    <property type="entry name" value="ABC TRANSPORTER ABCH.3"/>
    <property type="match status" value="1"/>
</dbReference>
<evidence type="ECO:0000313" key="4">
    <source>
        <dbReference type="EMBL" id="SJM36891.1"/>
    </source>
</evidence>
<dbReference type="STRING" id="1945520.A1019T_00858"/>
<dbReference type="InterPro" id="IPR027417">
    <property type="entry name" value="P-loop_NTPase"/>
</dbReference>
<dbReference type="EMBL" id="FUGD01000065">
    <property type="protein sequence ID" value="SJM36891.1"/>
    <property type="molecule type" value="Genomic_DNA"/>
</dbReference>
<sequence>MRLIELRLKNLNSLKGEWHIDFTDEAYVNEGIFAIIGHTGAGKSTILDAICLALYGKTPRIDNISKSTNEVMTRQTGECLAEVVIDINGILYRCYWYQHRARCNPDGNLQDITHELSLASDHNGQKAGTILEEVAKNTRKKIVELINMEFQQFTRSIMLAQGSFAAFLKAGTGERADILEKITGTDIYATISKQVHEKRREEESKLDALQAKLQGLELLDKDTETELNQQLKDNNAQLVDKRKSVAKLDEQLKWIHEIEQLTQQIAQLKTDEKSAIEAKSAFAEDAIRLNNANKVLEVESLYTQVRSFRESKHKLAQEQTLKSQQIPTLKQQLTEQQQQVAQAQKNEKLADKSLSDTLPIIEQTRELDNKISQQQITLKQQQDLQQTHQHSLSDYNKQLEKYISNKNDTQQKLNDINSYLQKNEHHQQLNVDISSLDALGQSIKAQIKDNYEQYQQQQLKEQDNIKLSNQLKQVQDKLQSNQKRYDDKLAQLADVKQQQDTLLQGQPLAKFREQLQHIDATNTQLTNIHQQLDTVKELAANINSEKSATTKLNTDIENLKKVIDSANKDLEVLARNKQDKQAQVEQQQKIIELEAKLEDYIELLEQNQPCPLCGSTEHPNAGNKPSDTSEQQSKLNQLKEALNQLDTQIDTAKNKLDDDKLLCNTTEYKLNETQSQLTQTVQRLNDALTYIREHTESLNAQIDSTPTSVQQLVNSAVDTASNDTSNTSVLTDLDRLITFVNSTPADERLDELLSICKSVSDTIYQTQQALQQQKQHINVSLDKQDELTKQIANIEQDTKSIADHNQQLVMDSKDIESKQQLNQQSIDQIKNSLSQGFDSLCSGLEQLQKLINRYPESSVDVSPVDNNSSQTLSGGDQPIEKPLKQLIHCIDKQRYLDDEECQESLQPLRDLRQSMKRLNERYLEQTSLQQKMSAQVQTLETHIENTESLIEKEQTSLHSLSEEIKQQSNHLTQMQTKRRDLFGDKQVNIEENQLRAALDTAKSQLSQLREQYSNSQHQLNSVEADAQRIQTQLSELETTLAEQERTFISQLGTLEFDSEASFVAARLSKEERDALNQKQQQINNALTYAQTTLKSNEQQLKQKTDNPQTTESKEDLQQQLQQQQSLVDKLIEQVGAISQQLKANEDRKGQQQSQLDEIDKQKEKLKVWRELHSLIGSNDGKRYRTFAQGLTFEIMVSNANTQLQKMSDRYVLVRDEENPLELNVIDDYQGGQIRSTKNLSGGEGFLISLALALGLSSMASQNIRVDSLFLDEGFGTLDEDSLDVALSTLTNLQQEGKLIGIISHVQALKDRIHTQIRVDKLSGGYSKISGPGCSSKG</sequence>
<evidence type="ECO:0000256" key="2">
    <source>
        <dbReference type="SAM" id="MobiDB-lite"/>
    </source>
</evidence>
<keyword evidence="1" id="KW-0175">Coiled coil</keyword>
<dbReference type="PANTHER" id="PTHR32114:SF2">
    <property type="entry name" value="ABC TRANSPORTER ABCH.3"/>
    <property type="match status" value="1"/>
</dbReference>
<keyword evidence="5" id="KW-1185">Reference proteome</keyword>
<dbReference type="InterPro" id="IPR038729">
    <property type="entry name" value="Rad50/SbcC_AAA"/>
</dbReference>
<gene>
    <name evidence="4" type="primary">sbcC</name>
    <name evidence="4" type="ORF">A1019T_00858</name>
</gene>
<feature type="region of interest" description="Disordered" evidence="2">
    <location>
        <begin position="857"/>
        <end position="878"/>
    </location>
</feature>
<dbReference type="Pfam" id="PF13558">
    <property type="entry name" value="SbcC_Walker_B"/>
    <property type="match status" value="1"/>
</dbReference>
<dbReference type="OrthoDB" id="9795626at2"/>
<feature type="region of interest" description="Disordered" evidence="2">
    <location>
        <begin position="612"/>
        <end position="634"/>
    </location>
</feature>
<name>A0A1R4EEG9_9GAMM</name>
<feature type="region of interest" description="Disordered" evidence="2">
    <location>
        <begin position="1096"/>
        <end position="1119"/>
    </location>
</feature>
<feature type="coiled-coil region" evidence="1">
    <location>
        <begin position="549"/>
        <end position="603"/>
    </location>
</feature>
<dbReference type="SUPFAM" id="SSF52540">
    <property type="entry name" value="P-loop containing nucleoside triphosphate hydrolases"/>
    <property type="match status" value="2"/>
</dbReference>
<dbReference type="Pfam" id="PF13476">
    <property type="entry name" value="AAA_23"/>
    <property type="match status" value="1"/>
</dbReference>
<feature type="domain" description="Rad50/SbcC-type AAA" evidence="3">
    <location>
        <begin position="5"/>
        <end position="269"/>
    </location>
</feature>
<feature type="coiled-coil region" evidence="1">
    <location>
        <begin position="444"/>
        <end position="498"/>
    </location>
</feature>
<organism evidence="4 5">
    <name type="scientific">Psychrobacter pasteurii</name>
    <dbReference type="NCBI Taxonomy" id="1945520"/>
    <lineage>
        <taxon>Bacteria</taxon>
        <taxon>Pseudomonadati</taxon>
        <taxon>Pseudomonadota</taxon>
        <taxon>Gammaproteobacteria</taxon>
        <taxon>Moraxellales</taxon>
        <taxon>Moraxellaceae</taxon>
        <taxon>Psychrobacter</taxon>
    </lineage>
</organism>
<dbReference type="GO" id="GO:0006302">
    <property type="term" value="P:double-strand break repair"/>
    <property type="evidence" value="ECO:0007669"/>
    <property type="project" value="InterPro"/>
</dbReference>
<protein>
    <submittedName>
        <fullName evidence="4">Nuclease SbcCD subunit C</fullName>
    </submittedName>
</protein>
<accession>A0A1R4EEG9</accession>
<reference evidence="5" key="1">
    <citation type="submission" date="2017-02" db="EMBL/GenBank/DDBJ databases">
        <authorList>
            <person name="Mornico D."/>
        </authorList>
    </citation>
    <scope>NUCLEOTIDE SEQUENCE [LARGE SCALE GENOMIC DNA]</scope>
</reference>
<feature type="compositionally biased region" description="Low complexity" evidence="2">
    <location>
        <begin position="857"/>
        <end position="869"/>
    </location>
</feature>
<feature type="compositionally biased region" description="Polar residues" evidence="2">
    <location>
        <begin position="1096"/>
        <end position="1110"/>
    </location>
</feature>
<dbReference type="Proteomes" id="UP000188169">
    <property type="component" value="Unassembled WGS sequence"/>
</dbReference>
<evidence type="ECO:0000313" key="5">
    <source>
        <dbReference type="Proteomes" id="UP000188169"/>
    </source>
</evidence>
<feature type="coiled-coil region" evidence="1">
    <location>
        <begin position="908"/>
        <end position="1084"/>
    </location>
</feature>
<proteinExistence type="predicted"/>
<dbReference type="GO" id="GO:0016887">
    <property type="term" value="F:ATP hydrolysis activity"/>
    <property type="evidence" value="ECO:0007669"/>
    <property type="project" value="InterPro"/>
</dbReference>
<feature type="compositionally biased region" description="Polar residues" evidence="2">
    <location>
        <begin position="623"/>
        <end position="634"/>
    </location>
</feature>
<feature type="coiled-coil region" evidence="1">
    <location>
        <begin position="192"/>
        <end position="278"/>
    </location>
</feature>
<evidence type="ECO:0000256" key="1">
    <source>
        <dbReference type="SAM" id="Coils"/>
    </source>
</evidence>
<dbReference type="RefSeq" id="WP_077448275.1">
    <property type="nucleotide sequence ID" value="NZ_FUGD01000065.1"/>
</dbReference>
<dbReference type="Gene3D" id="3.40.50.300">
    <property type="entry name" value="P-loop containing nucleotide triphosphate hydrolases"/>
    <property type="match status" value="2"/>
</dbReference>
<evidence type="ECO:0000259" key="3">
    <source>
        <dbReference type="Pfam" id="PF13476"/>
    </source>
</evidence>